<dbReference type="Proteomes" id="UP001148185">
    <property type="component" value="Unassembled WGS sequence"/>
</dbReference>
<sequence>MKLLTLILRMVRRPQVAIVIAVAFLAACSVTPEEQRPEMTLPATFAEAGTHNFAPLTPAEKPGEWRPAEPADKQAPSSWWKVLGDPVLMRLEEEALKANPDVNIAMARLQQARALTARSESARVPSVNAGFGPTRQRTSGAADGNGDGVPGTSQTLWRAQATVAYEVDLFGRVSASVDAARADAAQQQALAHQMLLLVQVDVARTYFSLRQLEGERRLLGETARLREDAQRLLQRRLDDGDVANFVVDQASTELFSARAEQQTIEQQYALTAHALATLLGQAPASFTLQPEPLQALTVQLPPGLPSALLERRPDIAAAERAMAAENARIGVARAAFFPALTLTGALGYESQDLGNLVHWSQRTFLLGPLVGTALNLPIFDGGRRDAHLARTRALYDQRVAEYRKTVLQAFREVEDSLASMRALDQRIDQQRGAERASARVADSAQARFSEGDVDYLLVVDAQRTLLRHRQSLIQAEGERARATVDMVRALGGGWNIANLKKPDIHG</sequence>
<reference evidence="10 11" key="1">
    <citation type="submission" date="2022-05" db="EMBL/GenBank/DDBJ databases">
        <title>Novel Pseudomonas spp. Isolated from a Rainbow Trout Aquaculture Facility.</title>
        <authorList>
            <person name="Testerman T."/>
            <person name="Graf J."/>
        </authorList>
    </citation>
    <scope>NUCLEOTIDE SEQUENCE [LARGE SCALE GENOMIC DNA]</scope>
    <source>
        <strain evidence="10 11">ID1042</strain>
    </source>
</reference>
<dbReference type="SUPFAM" id="SSF56954">
    <property type="entry name" value="Outer membrane efflux proteins (OEP)"/>
    <property type="match status" value="1"/>
</dbReference>
<evidence type="ECO:0000256" key="9">
    <source>
        <dbReference type="SAM" id="MobiDB-lite"/>
    </source>
</evidence>
<feature type="region of interest" description="Disordered" evidence="9">
    <location>
        <begin position="57"/>
        <end position="76"/>
    </location>
</feature>
<name>A0A9X4C7D9_9PSED</name>
<dbReference type="AlphaFoldDB" id="A0A9X4C7D9"/>
<evidence type="ECO:0000256" key="3">
    <source>
        <dbReference type="ARBA" id="ARBA00022692"/>
    </source>
</evidence>
<keyword evidence="4 8" id="KW-0472">Membrane</keyword>
<protein>
    <submittedName>
        <fullName evidence="10">Efflux transporter outer membrane subunit</fullName>
    </submittedName>
</protein>
<proteinExistence type="inferred from homology"/>
<dbReference type="InterPro" id="IPR010131">
    <property type="entry name" value="MdtP/NodT-like"/>
</dbReference>
<evidence type="ECO:0000313" key="10">
    <source>
        <dbReference type="EMBL" id="MDD1011316.1"/>
    </source>
</evidence>
<dbReference type="PROSITE" id="PS51257">
    <property type="entry name" value="PROKAR_LIPOPROTEIN"/>
    <property type="match status" value="1"/>
</dbReference>
<keyword evidence="3 8" id="KW-0812">Transmembrane</keyword>
<dbReference type="PANTHER" id="PTHR30203">
    <property type="entry name" value="OUTER MEMBRANE CATION EFFLUX PROTEIN"/>
    <property type="match status" value="1"/>
</dbReference>
<dbReference type="RefSeq" id="WP_273878307.1">
    <property type="nucleotide sequence ID" value="NZ_JAMDHA010000041.1"/>
</dbReference>
<dbReference type="InterPro" id="IPR003423">
    <property type="entry name" value="OMP_efflux"/>
</dbReference>
<accession>A0A9X4C7D9</accession>
<keyword evidence="5 8" id="KW-0564">Palmitate</keyword>
<evidence type="ECO:0000256" key="5">
    <source>
        <dbReference type="ARBA" id="ARBA00023139"/>
    </source>
</evidence>
<evidence type="ECO:0000256" key="1">
    <source>
        <dbReference type="ARBA" id="ARBA00007613"/>
    </source>
</evidence>
<keyword evidence="11" id="KW-1185">Reference proteome</keyword>
<keyword evidence="7 8" id="KW-0449">Lipoprotein</keyword>
<dbReference type="Pfam" id="PF02321">
    <property type="entry name" value="OEP"/>
    <property type="match status" value="2"/>
</dbReference>
<dbReference type="PANTHER" id="PTHR30203:SF33">
    <property type="entry name" value="BLR4455 PROTEIN"/>
    <property type="match status" value="1"/>
</dbReference>
<dbReference type="Gene3D" id="2.20.200.10">
    <property type="entry name" value="Outer membrane efflux proteins (OEP)"/>
    <property type="match status" value="1"/>
</dbReference>
<comment type="subcellular location">
    <subcellularLocation>
        <location evidence="8">Cell outer membrane</location>
        <topology evidence="8">Lipid-anchor</topology>
    </subcellularLocation>
</comment>
<keyword evidence="2 8" id="KW-1134">Transmembrane beta strand</keyword>
<dbReference type="EMBL" id="JAMDHA010000041">
    <property type="protein sequence ID" value="MDD1011316.1"/>
    <property type="molecule type" value="Genomic_DNA"/>
</dbReference>
<comment type="similarity">
    <text evidence="1 8">Belongs to the outer membrane factor (OMF) (TC 1.B.17) family.</text>
</comment>
<dbReference type="GO" id="GO:0015562">
    <property type="term" value="F:efflux transmembrane transporter activity"/>
    <property type="evidence" value="ECO:0007669"/>
    <property type="project" value="InterPro"/>
</dbReference>
<evidence type="ECO:0000256" key="6">
    <source>
        <dbReference type="ARBA" id="ARBA00023237"/>
    </source>
</evidence>
<feature type="region of interest" description="Disordered" evidence="9">
    <location>
        <begin position="125"/>
        <end position="153"/>
    </location>
</feature>
<feature type="compositionally biased region" description="Basic and acidic residues" evidence="9">
    <location>
        <begin position="61"/>
        <end position="72"/>
    </location>
</feature>
<evidence type="ECO:0000256" key="4">
    <source>
        <dbReference type="ARBA" id="ARBA00023136"/>
    </source>
</evidence>
<keyword evidence="6" id="KW-0998">Cell outer membrane</keyword>
<dbReference type="NCBIfam" id="TIGR01845">
    <property type="entry name" value="outer_NodT"/>
    <property type="match status" value="1"/>
</dbReference>
<evidence type="ECO:0000313" key="11">
    <source>
        <dbReference type="Proteomes" id="UP001148185"/>
    </source>
</evidence>
<evidence type="ECO:0000256" key="2">
    <source>
        <dbReference type="ARBA" id="ARBA00022452"/>
    </source>
</evidence>
<gene>
    <name evidence="10" type="ORF">M5G27_27985</name>
</gene>
<evidence type="ECO:0000256" key="8">
    <source>
        <dbReference type="RuleBase" id="RU362097"/>
    </source>
</evidence>
<dbReference type="Gene3D" id="1.20.1600.10">
    <property type="entry name" value="Outer membrane efflux proteins (OEP)"/>
    <property type="match status" value="1"/>
</dbReference>
<evidence type="ECO:0000256" key="7">
    <source>
        <dbReference type="ARBA" id="ARBA00023288"/>
    </source>
</evidence>
<comment type="caution">
    <text evidence="10">The sequence shown here is derived from an EMBL/GenBank/DDBJ whole genome shotgun (WGS) entry which is preliminary data.</text>
</comment>
<dbReference type="GO" id="GO:0009279">
    <property type="term" value="C:cell outer membrane"/>
    <property type="evidence" value="ECO:0007669"/>
    <property type="project" value="UniProtKB-SubCell"/>
</dbReference>
<organism evidence="10 11">
    <name type="scientific">Pseudomonas shahriarae</name>
    <dbReference type="NCBI Taxonomy" id="2745512"/>
    <lineage>
        <taxon>Bacteria</taxon>
        <taxon>Pseudomonadati</taxon>
        <taxon>Pseudomonadota</taxon>
        <taxon>Gammaproteobacteria</taxon>
        <taxon>Pseudomonadales</taxon>
        <taxon>Pseudomonadaceae</taxon>
        <taxon>Pseudomonas</taxon>
    </lineage>
</organism>